<reference evidence="2" key="1">
    <citation type="journal article" date="2011" name="Nat. Genet.">
        <title>The genome of the mesopolyploid crop species Brassica rapa.</title>
        <authorList>
            <consortium name="Brassica rapa Genome Sequencing Project Consortium"/>
            <person name="Wang X."/>
            <person name="Wang H."/>
            <person name="Wang J."/>
            <person name="Sun R."/>
            <person name="Wu J."/>
            <person name="Liu S."/>
            <person name="Bai Y."/>
            <person name="Mun J.H."/>
            <person name="Bancroft I."/>
            <person name="Cheng F."/>
            <person name="Huang S."/>
            <person name="Li X."/>
            <person name="Hua W."/>
            <person name="Wang J."/>
            <person name="Wang X."/>
            <person name="Freeling M."/>
            <person name="Pires J.C."/>
            <person name="Paterson A.H."/>
            <person name="Chalhoub B."/>
            <person name="Wang B."/>
            <person name="Hayward A."/>
            <person name="Sharpe A.G."/>
            <person name="Park B.S."/>
            <person name="Weisshaar B."/>
            <person name="Liu B."/>
            <person name="Li B."/>
            <person name="Liu B."/>
            <person name="Tong C."/>
            <person name="Song C."/>
            <person name="Duran C."/>
            <person name="Peng C."/>
            <person name="Geng C."/>
            <person name="Koh C."/>
            <person name="Lin C."/>
            <person name="Edwards D."/>
            <person name="Mu D."/>
            <person name="Shen D."/>
            <person name="Soumpourou E."/>
            <person name="Li F."/>
            <person name="Fraser F."/>
            <person name="Conant G."/>
            <person name="Lassalle G."/>
            <person name="King G.J."/>
            <person name="Bonnema G."/>
            <person name="Tang H."/>
            <person name="Wang H."/>
            <person name="Belcram H."/>
            <person name="Zhou H."/>
            <person name="Hirakawa H."/>
            <person name="Abe H."/>
            <person name="Guo H."/>
            <person name="Wang H."/>
            <person name="Jin H."/>
            <person name="Parkin I.A."/>
            <person name="Batley J."/>
            <person name="Kim J.S."/>
            <person name="Just J."/>
            <person name="Li J."/>
            <person name="Xu J."/>
            <person name="Deng J."/>
            <person name="Kim J.A."/>
            <person name="Li J."/>
            <person name="Yu J."/>
            <person name="Meng J."/>
            <person name="Wang J."/>
            <person name="Min J."/>
            <person name="Poulain J."/>
            <person name="Wang J."/>
            <person name="Hatakeyama K."/>
            <person name="Wu K."/>
            <person name="Wang L."/>
            <person name="Fang L."/>
            <person name="Trick M."/>
            <person name="Links M.G."/>
            <person name="Zhao M."/>
            <person name="Jin M."/>
            <person name="Ramchiary N."/>
            <person name="Drou N."/>
            <person name="Berkman P.J."/>
            <person name="Cai Q."/>
            <person name="Huang Q."/>
            <person name="Li R."/>
            <person name="Tabata S."/>
            <person name="Cheng S."/>
            <person name="Zhang S."/>
            <person name="Zhang S."/>
            <person name="Huang S."/>
            <person name="Sato S."/>
            <person name="Sun S."/>
            <person name="Kwon S.J."/>
            <person name="Choi S.R."/>
            <person name="Lee T.H."/>
            <person name="Fan W."/>
            <person name="Zhao X."/>
            <person name="Tan X."/>
            <person name="Xu X."/>
            <person name="Wang Y."/>
            <person name="Qiu Y."/>
            <person name="Yin Y."/>
            <person name="Li Y."/>
            <person name="Du Y."/>
            <person name="Liao Y."/>
            <person name="Lim Y."/>
            <person name="Narusaka Y."/>
            <person name="Wang Y."/>
            <person name="Wang Z."/>
            <person name="Li Z."/>
            <person name="Wang Z."/>
            <person name="Xiong Z."/>
            <person name="Zhang Z."/>
        </authorList>
    </citation>
    <scope>NUCLEOTIDE SEQUENCE [LARGE SCALE GENOMIC DNA]</scope>
    <source>
        <strain evidence="2">cv. Chiifu-401-42</strain>
    </source>
</reference>
<dbReference type="InParanoid" id="M4FEY2"/>
<dbReference type="Proteomes" id="UP000011750">
    <property type="component" value="Unassembled WGS sequence"/>
</dbReference>
<accession>M4FEY2</accession>
<dbReference type="Gramene" id="Bra039654.1">
    <property type="protein sequence ID" value="Bra039654.1-P"/>
    <property type="gene ID" value="Bra039654"/>
</dbReference>
<reference evidence="2" key="2">
    <citation type="journal article" date="2018" name="Hortic Res">
        <title>Improved Brassica rapa reference genome by single-molecule sequencing and chromosome conformation capture technologies.</title>
        <authorList>
            <person name="Zhang L."/>
            <person name="Cai X."/>
            <person name="Wu J."/>
            <person name="Liu M."/>
            <person name="Grob S."/>
            <person name="Cheng F."/>
            <person name="Liang J."/>
            <person name="Cai C."/>
            <person name="Liu Z."/>
            <person name="Liu B."/>
            <person name="Wang F."/>
            <person name="Li S."/>
            <person name="Liu F."/>
            <person name="Li X."/>
            <person name="Cheng L."/>
            <person name="Yang W."/>
            <person name="Li M.H."/>
            <person name="Grossniklaus U."/>
            <person name="Zheng H."/>
            <person name="Wang X."/>
        </authorList>
    </citation>
    <scope>NUCLEOTIDE SEQUENCE [LARGE SCALE GENOMIC DNA]</scope>
    <source>
        <strain evidence="2">cv. Chiifu-401-42</strain>
    </source>
</reference>
<evidence type="ECO:0000313" key="1">
    <source>
        <dbReference type="EnsemblPlants" id="Bra039654.1-P"/>
    </source>
</evidence>
<proteinExistence type="predicted"/>
<evidence type="ECO:0000313" key="2">
    <source>
        <dbReference type="Proteomes" id="UP000011750"/>
    </source>
</evidence>
<organism evidence="1 2">
    <name type="scientific">Brassica campestris</name>
    <name type="common">Field mustard</name>
    <dbReference type="NCBI Taxonomy" id="3711"/>
    <lineage>
        <taxon>Eukaryota</taxon>
        <taxon>Viridiplantae</taxon>
        <taxon>Streptophyta</taxon>
        <taxon>Embryophyta</taxon>
        <taxon>Tracheophyta</taxon>
        <taxon>Spermatophyta</taxon>
        <taxon>Magnoliopsida</taxon>
        <taxon>eudicotyledons</taxon>
        <taxon>Gunneridae</taxon>
        <taxon>Pentapetalae</taxon>
        <taxon>rosids</taxon>
        <taxon>malvids</taxon>
        <taxon>Brassicales</taxon>
        <taxon>Brassicaceae</taxon>
        <taxon>Brassiceae</taxon>
        <taxon>Brassica</taxon>
    </lineage>
</organism>
<sequence>MEESRAEKLYERVSRVCIKNLGTLFPTGSAKDPVSGGFESGVLAFRVLVRCCCPGSSFADNTLHMTYPSLLRWIRAAPMTNQLSCDVAVGIKVLLWRVVFSGRFVSVCTTRLGQNR</sequence>
<dbReference type="AlphaFoldDB" id="M4FEY2"/>
<protein>
    <submittedName>
        <fullName evidence="1">Uncharacterized protein</fullName>
    </submittedName>
</protein>
<reference evidence="1" key="3">
    <citation type="submission" date="2023-03" db="UniProtKB">
        <authorList>
            <consortium name="EnsemblPlants"/>
        </authorList>
    </citation>
    <scope>IDENTIFICATION</scope>
    <source>
        <strain evidence="1">cv. Chiifu-401-42</strain>
    </source>
</reference>
<dbReference type="EnsemblPlants" id="Bra039654.1">
    <property type="protein sequence ID" value="Bra039654.1-P"/>
    <property type="gene ID" value="Bra039654"/>
</dbReference>
<dbReference type="HOGENOM" id="CLU_2100341_0_0_1"/>
<keyword evidence="2" id="KW-1185">Reference proteome</keyword>
<name>M4FEY2_BRACM</name>